<dbReference type="AlphaFoldDB" id="X1F0F4"/>
<proteinExistence type="predicted"/>
<organism evidence="1">
    <name type="scientific">marine sediment metagenome</name>
    <dbReference type="NCBI Taxonomy" id="412755"/>
    <lineage>
        <taxon>unclassified sequences</taxon>
        <taxon>metagenomes</taxon>
        <taxon>ecological metagenomes</taxon>
    </lineage>
</organism>
<protein>
    <submittedName>
        <fullName evidence="1">Uncharacterized protein</fullName>
    </submittedName>
</protein>
<name>X1F0F4_9ZZZZ</name>
<feature type="non-terminal residue" evidence="1">
    <location>
        <position position="70"/>
    </location>
</feature>
<comment type="caution">
    <text evidence="1">The sequence shown here is derived from an EMBL/GenBank/DDBJ whole genome shotgun (WGS) entry which is preliminary data.</text>
</comment>
<sequence length="70" mass="7939">MAEQKITPEDKTADQIPCECGSKDHKAGLIIKKWGDLDGIVEDKIKIQIFDGDDIRSVVIDKKKLMKRLE</sequence>
<evidence type="ECO:0000313" key="1">
    <source>
        <dbReference type="EMBL" id="GAH39101.1"/>
    </source>
</evidence>
<reference evidence="1" key="1">
    <citation type="journal article" date="2014" name="Front. Microbiol.">
        <title>High frequency of phylogenetically diverse reductive dehalogenase-homologous genes in deep subseafloor sedimentary metagenomes.</title>
        <authorList>
            <person name="Kawai M."/>
            <person name="Futagami T."/>
            <person name="Toyoda A."/>
            <person name="Takaki Y."/>
            <person name="Nishi S."/>
            <person name="Hori S."/>
            <person name="Arai W."/>
            <person name="Tsubouchi T."/>
            <person name="Morono Y."/>
            <person name="Uchiyama I."/>
            <person name="Ito T."/>
            <person name="Fujiyama A."/>
            <person name="Inagaki F."/>
            <person name="Takami H."/>
        </authorList>
    </citation>
    <scope>NUCLEOTIDE SEQUENCE</scope>
    <source>
        <strain evidence="1">Expedition CK06-06</strain>
    </source>
</reference>
<gene>
    <name evidence="1" type="ORF">S03H2_18489</name>
</gene>
<accession>X1F0F4</accession>
<dbReference type="EMBL" id="BARU01009595">
    <property type="protein sequence ID" value="GAH39101.1"/>
    <property type="molecule type" value="Genomic_DNA"/>
</dbReference>